<evidence type="ECO:0000256" key="4">
    <source>
        <dbReference type="ARBA" id="ARBA00022853"/>
    </source>
</evidence>
<dbReference type="FunFam" id="2.30.30.140:FF:000097">
    <property type="entry name" value="AT-rich interactive domain-containing protein 4B"/>
    <property type="match status" value="1"/>
</dbReference>
<feature type="region of interest" description="Disordered" evidence="10">
    <location>
        <begin position="1163"/>
        <end position="1201"/>
    </location>
</feature>
<keyword evidence="13" id="KW-1185">Reference proteome</keyword>
<evidence type="ECO:0000256" key="9">
    <source>
        <dbReference type="SAM" id="Coils"/>
    </source>
</evidence>
<feature type="coiled-coil region" evidence="9">
    <location>
        <begin position="1680"/>
        <end position="1714"/>
    </location>
</feature>
<dbReference type="FunCoup" id="A0A7R8YU31">
    <property type="interactions" value="352"/>
</dbReference>
<feature type="compositionally biased region" description="Acidic residues" evidence="10">
    <location>
        <begin position="151"/>
        <end position="160"/>
    </location>
</feature>
<dbReference type="OrthoDB" id="10068428at2759"/>
<evidence type="ECO:0000256" key="3">
    <source>
        <dbReference type="ARBA" id="ARBA00022843"/>
    </source>
</evidence>
<dbReference type="SMART" id="SM00333">
    <property type="entry name" value="TUDOR"/>
    <property type="match status" value="1"/>
</dbReference>
<dbReference type="Pfam" id="PF08169">
    <property type="entry name" value="RBB1NT"/>
    <property type="match status" value="1"/>
</dbReference>
<dbReference type="InParanoid" id="A0A7R8YU31"/>
<feature type="compositionally biased region" description="Basic and acidic residues" evidence="10">
    <location>
        <begin position="791"/>
        <end position="811"/>
    </location>
</feature>
<name>A0A7R8YU31_HERIL</name>
<dbReference type="CDD" id="cd16100">
    <property type="entry name" value="ARID"/>
    <property type="match status" value="1"/>
</dbReference>
<feature type="compositionally biased region" description="Low complexity" evidence="10">
    <location>
        <begin position="621"/>
        <end position="632"/>
    </location>
</feature>
<feature type="region of interest" description="Disordered" evidence="10">
    <location>
        <begin position="1066"/>
        <end position="1131"/>
    </location>
</feature>
<gene>
    <name evidence="12" type="ORF">HERILL_LOCUS7189</name>
</gene>
<feature type="compositionally biased region" description="Basic and acidic residues" evidence="10">
    <location>
        <begin position="1280"/>
        <end position="1290"/>
    </location>
</feature>
<dbReference type="Gene3D" id="2.30.30.140">
    <property type="match status" value="3"/>
</dbReference>
<dbReference type="CDD" id="cd20389">
    <property type="entry name" value="Tudor_ARID4_rpt1"/>
    <property type="match status" value="1"/>
</dbReference>
<feature type="compositionally biased region" description="Low complexity" evidence="10">
    <location>
        <begin position="907"/>
        <end position="917"/>
    </location>
</feature>
<evidence type="ECO:0000256" key="1">
    <source>
        <dbReference type="ARBA" id="ARBA00022499"/>
    </source>
</evidence>
<dbReference type="GO" id="GO:0005694">
    <property type="term" value="C:chromosome"/>
    <property type="evidence" value="ECO:0007669"/>
    <property type="project" value="UniProtKB-ARBA"/>
</dbReference>
<evidence type="ECO:0000256" key="8">
    <source>
        <dbReference type="ARBA" id="ARBA00023242"/>
    </source>
</evidence>
<dbReference type="Pfam" id="PF01388">
    <property type="entry name" value="ARID"/>
    <property type="match status" value="1"/>
</dbReference>
<keyword evidence="1" id="KW-1017">Isopeptide bond</keyword>
<evidence type="ECO:0000256" key="10">
    <source>
        <dbReference type="SAM" id="MobiDB-lite"/>
    </source>
</evidence>
<sequence>MQQVDDPPFLPVGTEVSAKYKGAFCEAKVRKVVRNIKCKVAYKQGLGSGTVSDELIKGVLRVGATVEVKHPDKREYVEATITKIQDCSQYTVVFDDGDITTLRRTALCLKSGRHFNESETLDQLPLTHPEHFGNPVIGGRRGRRSRHLQDDSSDDEDDNDSKEVINEKEEHIGKVVCVESTETKKKDKEKWFPALVVSPTAQVTARIRVKDEYLVRSFKDGRYYTVPKKEATEFTRDMAAKQDGAAVQAALQYLDNNTLPPHWDKDALFGLANSSSEYEGEFDSDSSDDEPREEKDHFVAQLYKYMDDRGTPLNKVPSITNRDVDLYRLFRAVQKLGGYNRVTSQNQWKAITTRLGFIPVTVSVTNLVKQAYKKFLQPFEEFNRKLGCSMSMTPRNANRSKGRSLVRANSVASPKPEPKEQKIVPPVTPSIPDELENTSESSNDVVKSKRKLSTGSGKVKAIVDKFEEKIKDEPVEATSSKPVKTIVKEEQPSVSTPLASNVGSAKKEKNTKKAPATPQEEKKINRKRKDGDSEKPPVSTEISSEKDKDKEFTIDVGDKLSVYYHEKKVTYEAKVLETSLQQGVPFYLVHYTGWNTRYDEWVPRERIAENLTANKAKRGKSANSANQKAASNVPPNDGTKGTSSNADKASALAVTTLTTNLPPSKTVTASKRGRGRSDSGPPRSVTPSSMASNSSRTKSPAATANRRTTRGQPSTSRRASNNVSDISLQTDSDSDSDTPVKKPIKSPAAQTSTAASSPSTSIISKVPLVKSAATNSQSETEEEEMAPSSSKGRDYDLNQIRSELKGFKELKSPSPESESNAQNDGEKKANVFDFDISDDLGKKTILSSIIPKSSTDSKSSSTELSSETDSFGDDDSQSSDKTTMLENMTEKFQQKIAHDKRLERMNSGGSDKISSKTSSIEKIIEDTLAEKKQESLKSKPFSIEKNLFKPVECEIKQEPNVVEMKPPTVEKKPLKVAIPAEKKVTELVESKPTTSKFEKKTTPLADSIISPVKKEQPMVKKELPIVKKEVSVVESISPEKTAKETSLLSTSADIYEFKEPEPFEFETRKSLASTLSSPDIEKKQKKPIAKSVTEPPADNKAVATAPPMAKKNKKSPVKDPDKAKLPKLEEKTIIPITEPPLLLTPTKVENTFDALRKSPSFNLNLNSVGEDTLQPPQDPPAMFAEPDKSPPASSSTADTQKKIPFISPFVETLKDSPKAFDLKADVSAIESPDKLAKSTELVQVKRILALDPALNFEPPKTDKWKISIADKVLKVLNQQKQEEQKPKEEQPQQPLCPPVIEAPQISPFALTEAPKIELPAIIKKEIDIPLKKPILSSPEQKLDILESIAPKNNDLSETILKLETAIRNRTEVDHFDEDSSDSTDSERRLVIEDDSQSSETNQTDLGYDADVAKKPTPFGEESLFLSSRESAFKVCSPGMQQSAFSLQTSLVSSSTHPIDLDVPRPEVDAPVFKATEEPSGAQLEKPLPDLHIQTSSFAIKKEELSPNQDTNSITHNEAINLLLCEETIPGSPAPSKESSDIKPNVHPTDSDIKHIPMDIECSTQPPHEDLASGDKVKIEANTPTSSPRDSMSQDESSEELRKTQDLLTSPKKRRHTRKHSECGEPMSKRRRHNISKRNNGSDSDDNSDANISQRSNRSSRPCQYNFTVELDPNMNPNQRIAILNKTIAELRQTYNMIKNELLSIDRRRKKLRRREREKKMQQKINS</sequence>
<dbReference type="GO" id="GO:0006325">
    <property type="term" value="P:chromatin organization"/>
    <property type="evidence" value="ECO:0007669"/>
    <property type="project" value="UniProtKB-KW"/>
</dbReference>
<dbReference type="InterPro" id="IPR012603">
    <property type="entry name" value="ARID4A/B_PWWP"/>
</dbReference>
<feature type="compositionally biased region" description="Polar residues" evidence="10">
    <location>
        <begin position="639"/>
        <end position="669"/>
    </location>
</feature>
<feature type="compositionally biased region" description="Polar residues" evidence="10">
    <location>
        <begin position="1581"/>
        <end position="1594"/>
    </location>
</feature>
<dbReference type="Pfam" id="PF11717">
    <property type="entry name" value="Tudor-knot"/>
    <property type="match status" value="1"/>
</dbReference>
<feature type="region of interest" description="Disordered" evidence="10">
    <location>
        <begin position="1279"/>
        <end position="1299"/>
    </location>
</feature>
<dbReference type="InterPro" id="IPR016197">
    <property type="entry name" value="Chromo-like_dom_sf"/>
</dbReference>
<dbReference type="InterPro" id="IPR002999">
    <property type="entry name" value="Tudor"/>
</dbReference>
<accession>A0A7R8YU31</accession>
<feature type="region of interest" description="Disordered" evidence="10">
    <location>
        <begin position="120"/>
        <end position="166"/>
    </location>
</feature>
<dbReference type="GO" id="GO:0000976">
    <property type="term" value="F:transcription cis-regulatory region binding"/>
    <property type="evidence" value="ECO:0007669"/>
    <property type="project" value="TreeGrafter"/>
</dbReference>
<dbReference type="OMA" id="ICVEMSE"/>
<keyword evidence="3" id="KW-0832">Ubl conjugation</keyword>
<feature type="compositionally biased region" description="Basic and acidic residues" evidence="10">
    <location>
        <begin position="888"/>
        <end position="904"/>
    </location>
</feature>
<evidence type="ECO:0000256" key="7">
    <source>
        <dbReference type="ARBA" id="ARBA00023163"/>
    </source>
</evidence>
<feature type="region of interest" description="Disordered" evidence="10">
    <location>
        <begin position="1579"/>
        <end position="1662"/>
    </location>
</feature>
<dbReference type="FunFam" id="1.10.150.60:FF:000013">
    <property type="entry name" value="AT-rich interactive domain-containing protein 4B"/>
    <property type="match status" value="1"/>
</dbReference>
<feature type="compositionally biased region" description="Low complexity" evidence="10">
    <location>
        <begin position="746"/>
        <end position="764"/>
    </location>
</feature>
<keyword evidence="9" id="KW-0175">Coiled coil</keyword>
<protein>
    <recommendedName>
        <fullName evidence="11">ARID domain-containing protein</fullName>
    </recommendedName>
</protein>
<dbReference type="EMBL" id="LR899011">
    <property type="protein sequence ID" value="CAD7084286.1"/>
    <property type="molecule type" value="Genomic_DNA"/>
</dbReference>
<dbReference type="Gene3D" id="1.10.150.60">
    <property type="entry name" value="ARID DNA-binding domain"/>
    <property type="match status" value="1"/>
</dbReference>
<dbReference type="InterPro" id="IPR025995">
    <property type="entry name" value="Tudor-knot"/>
</dbReference>
<dbReference type="PANTHER" id="PTHR13964">
    <property type="entry name" value="RBP-RELATED"/>
    <property type="match status" value="1"/>
</dbReference>
<feature type="region of interest" description="Disordered" evidence="10">
    <location>
        <begin position="613"/>
        <end position="830"/>
    </location>
</feature>
<dbReference type="InterPro" id="IPR051232">
    <property type="entry name" value="ARID/SWI1_ChromRemod"/>
</dbReference>
<dbReference type="PROSITE" id="PS51011">
    <property type="entry name" value="ARID"/>
    <property type="match status" value="1"/>
</dbReference>
<dbReference type="SMART" id="SM00501">
    <property type="entry name" value="BRIGHT"/>
    <property type="match status" value="1"/>
</dbReference>
<evidence type="ECO:0000256" key="5">
    <source>
        <dbReference type="ARBA" id="ARBA00023015"/>
    </source>
</evidence>
<feature type="region of interest" description="Disordered" evidence="10">
    <location>
        <begin position="846"/>
        <end position="917"/>
    </location>
</feature>
<evidence type="ECO:0000313" key="12">
    <source>
        <dbReference type="EMBL" id="CAD7084286.1"/>
    </source>
</evidence>
<feature type="region of interest" description="Disordered" evidence="10">
    <location>
        <begin position="475"/>
        <end position="550"/>
    </location>
</feature>
<keyword evidence="4" id="KW-0156">Chromatin regulator</keyword>
<dbReference type="SMART" id="SM00298">
    <property type="entry name" value="CHROMO"/>
    <property type="match status" value="1"/>
</dbReference>
<feature type="compositionally biased region" description="Basic and acidic residues" evidence="10">
    <location>
        <begin position="1116"/>
        <end position="1131"/>
    </location>
</feature>
<dbReference type="FunFam" id="2.30.30.140:FF:000009">
    <property type="entry name" value="AT-rich interactive domain-containing protein 4B"/>
    <property type="match status" value="1"/>
</dbReference>
<keyword evidence="8" id="KW-0539">Nucleus</keyword>
<feature type="compositionally biased region" description="Polar residues" evidence="10">
    <location>
        <begin position="492"/>
        <end position="503"/>
    </location>
</feature>
<dbReference type="SUPFAM" id="SSF63748">
    <property type="entry name" value="Tudor/PWWP/MBT"/>
    <property type="match status" value="1"/>
</dbReference>
<keyword evidence="2" id="KW-0597">Phosphoprotein</keyword>
<dbReference type="GO" id="GO:0005634">
    <property type="term" value="C:nucleus"/>
    <property type="evidence" value="ECO:0007669"/>
    <property type="project" value="TreeGrafter"/>
</dbReference>
<dbReference type="SUPFAM" id="SSF54160">
    <property type="entry name" value="Chromo domain-like"/>
    <property type="match status" value="1"/>
</dbReference>
<keyword evidence="5" id="KW-0805">Transcription regulation</keyword>
<feature type="region of interest" description="Disordered" evidence="10">
    <location>
        <begin position="1527"/>
        <end position="1552"/>
    </location>
</feature>
<dbReference type="InterPro" id="IPR001606">
    <property type="entry name" value="ARID_dom"/>
</dbReference>
<dbReference type="CDD" id="cd20390">
    <property type="entry name" value="Tudor_ARID4_rpt2"/>
    <property type="match status" value="1"/>
</dbReference>
<feature type="compositionally biased region" description="Polar residues" evidence="10">
    <location>
        <begin position="1653"/>
        <end position="1662"/>
    </location>
</feature>
<keyword evidence="7" id="KW-0804">Transcription</keyword>
<feature type="domain" description="ARID" evidence="11">
    <location>
        <begin position="292"/>
        <end position="384"/>
    </location>
</feature>
<feature type="region of interest" description="Disordered" evidence="10">
    <location>
        <begin position="393"/>
        <end position="454"/>
    </location>
</feature>
<evidence type="ECO:0000259" key="11">
    <source>
        <dbReference type="PROSITE" id="PS51011"/>
    </source>
</evidence>
<dbReference type="SMART" id="SM01014">
    <property type="entry name" value="ARID"/>
    <property type="match status" value="1"/>
</dbReference>
<feature type="compositionally biased region" description="Polar residues" evidence="10">
    <location>
        <begin position="685"/>
        <end position="723"/>
    </location>
</feature>
<feature type="compositionally biased region" description="Basic and acidic residues" evidence="10">
    <location>
        <begin position="519"/>
        <end position="535"/>
    </location>
</feature>
<dbReference type="SUPFAM" id="SSF46774">
    <property type="entry name" value="ARID-like"/>
    <property type="match status" value="1"/>
</dbReference>
<evidence type="ECO:0000313" key="13">
    <source>
        <dbReference type="Proteomes" id="UP000594454"/>
    </source>
</evidence>
<feature type="compositionally biased region" description="Low complexity" evidence="10">
    <location>
        <begin position="846"/>
        <end position="869"/>
    </location>
</feature>
<organism evidence="12 13">
    <name type="scientific">Hermetia illucens</name>
    <name type="common">Black soldier fly</name>
    <dbReference type="NCBI Taxonomy" id="343691"/>
    <lineage>
        <taxon>Eukaryota</taxon>
        <taxon>Metazoa</taxon>
        <taxon>Ecdysozoa</taxon>
        <taxon>Arthropoda</taxon>
        <taxon>Hexapoda</taxon>
        <taxon>Insecta</taxon>
        <taxon>Pterygota</taxon>
        <taxon>Neoptera</taxon>
        <taxon>Endopterygota</taxon>
        <taxon>Diptera</taxon>
        <taxon>Brachycera</taxon>
        <taxon>Stratiomyomorpha</taxon>
        <taxon>Stratiomyidae</taxon>
        <taxon>Hermetiinae</taxon>
        <taxon>Hermetia</taxon>
    </lineage>
</organism>
<feature type="region of interest" description="Disordered" evidence="10">
    <location>
        <begin position="1373"/>
        <end position="1413"/>
    </location>
</feature>
<evidence type="ECO:0000256" key="6">
    <source>
        <dbReference type="ARBA" id="ARBA00023125"/>
    </source>
</evidence>
<dbReference type="InterPro" id="IPR036431">
    <property type="entry name" value="ARID_dom_sf"/>
</dbReference>
<proteinExistence type="predicted"/>
<dbReference type="Proteomes" id="UP000594454">
    <property type="component" value="Chromosome 3"/>
</dbReference>
<evidence type="ECO:0000256" key="2">
    <source>
        <dbReference type="ARBA" id="ARBA00022553"/>
    </source>
</evidence>
<dbReference type="InterPro" id="IPR000953">
    <property type="entry name" value="Chromo/chromo_shadow_dom"/>
</dbReference>
<feature type="compositionally biased region" description="Acidic residues" evidence="10">
    <location>
        <begin position="1374"/>
        <end position="1383"/>
    </location>
</feature>
<dbReference type="PANTHER" id="PTHR13964:SF27">
    <property type="entry name" value="HAT-TRICK, ISOFORM D"/>
    <property type="match status" value="1"/>
</dbReference>
<keyword evidence="6" id="KW-0238">DNA-binding</keyword>
<dbReference type="GO" id="GO:0006357">
    <property type="term" value="P:regulation of transcription by RNA polymerase II"/>
    <property type="evidence" value="ECO:0007669"/>
    <property type="project" value="TreeGrafter"/>
</dbReference>
<reference evidence="12 13" key="1">
    <citation type="submission" date="2020-11" db="EMBL/GenBank/DDBJ databases">
        <authorList>
            <person name="Wallbank WR R."/>
            <person name="Pardo Diaz C."/>
            <person name="Kozak K."/>
            <person name="Martin S."/>
            <person name="Jiggins C."/>
            <person name="Moest M."/>
            <person name="Warren A I."/>
            <person name="Generalovic N T."/>
            <person name="Byers J.R.P. K."/>
            <person name="Montejo-Kovacevich G."/>
            <person name="Yen C E."/>
        </authorList>
    </citation>
    <scope>NUCLEOTIDE SEQUENCE [LARGE SCALE GENOMIC DNA]</scope>
</reference>